<dbReference type="Pfam" id="PF16657">
    <property type="entry name" value="Malt_amylase_C"/>
    <property type="match status" value="1"/>
</dbReference>
<reference evidence="3 4" key="1">
    <citation type="journal article" date="2017" name="Int. J. Syst. Evol. Microbiol.">
        <title>Pseudokineococcus basanitobsidens sp. nov., isolated from volcanic rock.</title>
        <authorList>
            <person name="Lee D.W."/>
            <person name="Park M.Y."/>
            <person name="Kim J.J."/>
            <person name="Kim B.S."/>
        </authorList>
    </citation>
    <scope>NUCLEOTIDE SEQUENCE [LARGE SCALE GENOMIC DNA]</scope>
    <source>
        <strain evidence="3 4">DSM 103726</strain>
    </source>
</reference>
<dbReference type="Proteomes" id="UP001387100">
    <property type="component" value="Unassembled WGS sequence"/>
</dbReference>
<dbReference type="Pfam" id="PF00128">
    <property type="entry name" value="Alpha-amylase"/>
    <property type="match status" value="1"/>
</dbReference>
<dbReference type="RefSeq" id="WP_339574872.1">
    <property type="nucleotide sequence ID" value="NZ_JBBIAA010000008.1"/>
</dbReference>
<dbReference type="Gene3D" id="3.20.20.80">
    <property type="entry name" value="Glycosidases"/>
    <property type="match status" value="1"/>
</dbReference>
<accession>A0ABU8RK71</accession>
<organism evidence="3 4">
    <name type="scientific">Pseudokineococcus basanitobsidens</name>
    <dbReference type="NCBI Taxonomy" id="1926649"/>
    <lineage>
        <taxon>Bacteria</taxon>
        <taxon>Bacillati</taxon>
        <taxon>Actinomycetota</taxon>
        <taxon>Actinomycetes</taxon>
        <taxon>Kineosporiales</taxon>
        <taxon>Kineosporiaceae</taxon>
        <taxon>Pseudokineococcus</taxon>
    </lineage>
</organism>
<dbReference type="InterPro" id="IPR013780">
    <property type="entry name" value="Glyco_hydro_b"/>
</dbReference>
<protein>
    <submittedName>
        <fullName evidence="3">Alpha-amylase family glycosyl hydrolase</fullName>
    </submittedName>
</protein>
<sequence>MRLTTTTDQWWTTSVGYCLDVERFADGDGDGHGDLAGLGAHLDHLSRLGVGFVWLQPFYPSPEGDDGYDISDYYAVDPAAGTLGDLVEVVRACRERGMRVLVDLVVNHTSAEHPWFRQARTSKDSPYRDWYVWRDEPDPADSGAQNVFPDAEDSIWSYDDVAGQHYRHRFYAGQPDLNTSNLDVRDEILRIMGFWLQLGVAGFRVDAVPFFVETAARTGDADDAGGADGEGSADAGQGGESTDHLEQSMQMLDVMRSFLARRSSEALMLGEVNLPYAQQEPFFGGMGDRMTINLDFTLNQAMYLGLARGTSAPVRRALEQRPSLPDGKSFGVFARNHDELTLDQLSDDERAEVLAAFGPREDQQLFGRGLRLRLPSILSGDQQRMEMVYALVFSVPGVPVLYYGEEVGQGEDLSVPGRVAVRTPLRWGRDVPTGVAAQEADPGSLLHAMRRLVARYRARPELGRGTLRLLDVGDDRVLAHACTWEGRTTLALANLAEEEVQVRLPGDVLAGDVVELFSGEPVDVPADGLALTLPASGYRWYGDAG</sequence>
<feature type="domain" description="Glycosyl hydrolase family 13 catalytic" evidence="2">
    <location>
        <begin position="18"/>
        <end position="444"/>
    </location>
</feature>
<dbReference type="GO" id="GO:0016787">
    <property type="term" value="F:hydrolase activity"/>
    <property type="evidence" value="ECO:0007669"/>
    <property type="project" value="UniProtKB-KW"/>
</dbReference>
<proteinExistence type="predicted"/>
<comment type="caution">
    <text evidence="3">The sequence shown here is derived from an EMBL/GenBank/DDBJ whole genome shotgun (WGS) entry which is preliminary data.</text>
</comment>
<dbReference type="SUPFAM" id="SSF51445">
    <property type="entry name" value="(Trans)glycosidases"/>
    <property type="match status" value="1"/>
</dbReference>
<dbReference type="InterPro" id="IPR006047">
    <property type="entry name" value="GH13_cat_dom"/>
</dbReference>
<keyword evidence="3" id="KW-0378">Hydrolase</keyword>
<gene>
    <name evidence="3" type="ORF">WDZ17_09315</name>
</gene>
<evidence type="ECO:0000256" key="1">
    <source>
        <dbReference type="SAM" id="MobiDB-lite"/>
    </source>
</evidence>
<dbReference type="PANTHER" id="PTHR10357:SF219">
    <property type="entry name" value="MALTOSE ALPHA-D-GLUCOSYLTRANSFERASE"/>
    <property type="match status" value="1"/>
</dbReference>
<dbReference type="EMBL" id="JBBIAA010000008">
    <property type="protein sequence ID" value="MEJ5945487.1"/>
    <property type="molecule type" value="Genomic_DNA"/>
</dbReference>
<feature type="region of interest" description="Disordered" evidence="1">
    <location>
        <begin position="219"/>
        <end position="244"/>
    </location>
</feature>
<keyword evidence="4" id="KW-1185">Reference proteome</keyword>
<dbReference type="InterPro" id="IPR017853">
    <property type="entry name" value="GH"/>
</dbReference>
<name>A0ABU8RK71_9ACTN</name>
<dbReference type="PANTHER" id="PTHR10357">
    <property type="entry name" value="ALPHA-AMYLASE FAMILY MEMBER"/>
    <property type="match status" value="1"/>
</dbReference>
<dbReference type="Gene3D" id="2.60.40.1180">
    <property type="entry name" value="Golgi alpha-mannosidase II"/>
    <property type="match status" value="1"/>
</dbReference>
<evidence type="ECO:0000313" key="3">
    <source>
        <dbReference type="EMBL" id="MEJ5945487.1"/>
    </source>
</evidence>
<dbReference type="SUPFAM" id="SSF51011">
    <property type="entry name" value="Glycosyl hydrolase domain"/>
    <property type="match status" value="1"/>
</dbReference>
<evidence type="ECO:0000313" key="4">
    <source>
        <dbReference type="Proteomes" id="UP001387100"/>
    </source>
</evidence>
<evidence type="ECO:0000259" key="2">
    <source>
        <dbReference type="SMART" id="SM00642"/>
    </source>
</evidence>
<dbReference type="InterPro" id="IPR045857">
    <property type="entry name" value="O16G_dom_2"/>
</dbReference>
<dbReference type="Gene3D" id="3.90.400.10">
    <property type="entry name" value="Oligo-1,6-glucosidase, Domain 2"/>
    <property type="match status" value="1"/>
</dbReference>
<dbReference type="InterPro" id="IPR032091">
    <property type="entry name" value="Malt_amylase-like_C"/>
</dbReference>
<dbReference type="SMART" id="SM00642">
    <property type="entry name" value="Aamy"/>
    <property type="match status" value="1"/>
</dbReference>